<reference evidence="2" key="1">
    <citation type="journal article" date="2022" name="Mol. Ecol. Resour.">
        <title>The genomes of chicory, endive, great burdock and yacon provide insights into Asteraceae palaeo-polyploidization history and plant inulin production.</title>
        <authorList>
            <person name="Fan W."/>
            <person name="Wang S."/>
            <person name="Wang H."/>
            <person name="Wang A."/>
            <person name="Jiang F."/>
            <person name="Liu H."/>
            <person name="Zhao H."/>
            <person name="Xu D."/>
            <person name="Zhang Y."/>
        </authorList>
    </citation>
    <scope>NUCLEOTIDE SEQUENCE [LARGE SCALE GENOMIC DNA]</scope>
    <source>
        <strain evidence="2">cv. Yunnan</strain>
    </source>
</reference>
<gene>
    <name evidence="1" type="ORF">L1987_40523</name>
</gene>
<keyword evidence="2" id="KW-1185">Reference proteome</keyword>
<evidence type="ECO:0000313" key="1">
    <source>
        <dbReference type="EMBL" id="KAI3786661.1"/>
    </source>
</evidence>
<sequence>MIRKPKGDLVQPSAEPNEELHWEQKEEGINLKERLMKAEVEEKNGKFHEIFKKLHINLTFIEAMAQMPNYVKFLKNLLTKKKKLEDLLTVTLNEECSDVMILLRISGRLCRRGSREKVTSRKARELLRKQYECFKYLEKESTDELICRFYHLKTKLNSYELKYPDDELVEKFLDSLPPKFDMFTTLRENPKFYEITIDDAIGKVQAHDMNLKKKESS</sequence>
<reference evidence="1 2" key="2">
    <citation type="journal article" date="2022" name="Mol. Ecol. Resour.">
        <title>The genomes of chicory, endive, great burdock and yacon provide insights into Asteraceae paleo-polyploidization history and plant inulin production.</title>
        <authorList>
            <person name="Fan W."/>
            <person name="Wang S."/>
            <person name="Wang H."/>
            <person name="Wang A."/>
            <person name="Jiang F."/>
            <person name="Liu H."/>
            <person name="Zhao H."/>
            <person name="Xu D."/>
            <person name="Zhang Y."/>
        </authorList>
    </citation>
    <scope>NUCLEOTIDE SEQUENCE [LARGE SCALE GENOMIC DNA]</scope>
    <source>
        <strain evidence="2">cv. Yunnan</strain>
        <tissue evidence="1">Leaves</tissue>
    </source>
</reference>
<comment type="caution">
    <text evidence="1">The sequence shown here is derived from an EMBL/GenBank/DDBJ whole genome shotgun (WGS) entry which is preliminary data.</text>
</comment>
<dbReference type="Proteomes" id="UP001056120">
    <property type="component" value="Linkage Group LG13"/>
</dbReference>
<proteinExistence type="predicted"/>
<evidence type="ECO:0000313" key="2">
    <source>
        <dbReference type="Proteomes" id="UP001056120"/>
    </source>
</evidence>
<dbReference type="EMBL" id="CM042030">
    <property type="protein sequence ID" value="KAI3786661.1"/>
    <property type="molecule type" value="Genomic_DNA"/>
</dbReference>
<accession>A0ACB9GUD0</accession>
<protein>
    <submittedName>
        <fullName evidence="1">Uncharacterized protein</fullName>
    </submittedName>
</protein>
<name>A0ACB9GUD0_9ASTR</name>
<organism evidence="1 2">
    <name type="scientific">Smallanthus sonchifolius</name>
    <dbReference type="NCBI Taxonomy" id="185202"/>
    <lineage>
        <taxon>Eukaryota</taxon>
        <taxon>Viridiplantae</taxon>
        <taxon>Streptophyta</taxon>
        <taxon>Embryophyta</taxon>
        <taxon>Tracheophyta</taxon>
        <taxon>Spermatophyta</taxon>
        <taxon>Magnoliopsida</taxon>
        <taxon>eudicotyledons</taxon>
        <taxon>Gunneridae</taxon>
        <taxon>Pentapetalae</taxon>
        <taxon>asterids</taxon>
        <taxon>campanulids</taxon>
        <taxon>Asterales</taxon>
        <taxon>Asteraceae</taxon>
        <taxon>Asteroideae</taxon>
        <taxon>Heliantheae alliance</taxon>
        <taxon>Millerieae</taxon>
        <taxon>Smallanthus</taxon>
    </lineage>
</organism>